<gene>
    <name evidence="1" type="ORF">SAMN00808754_0811</name>
</gene>
<protein>
    <submittedName>
        <fullName evidence="1">Nucleotidyl transferase AbiEii toxin, Type IV TA system</fullName>
    </submittedName>
</protein>
<sequence length="205" mass="23810">MWEELLAKAIHLLEGSNIPKEEWTWGGGTALAFYFRHRESRDIDIFLTDAQYLTILTPRLNPIAQDMTGDYVESSNFLKLKFPGGDVDFIIAPHLTANYFRLERFGGKNIRVETPEEIVLKKLFYRAESLKARDIIDIAVVYERRKDLLLKHAPLFITRLDALKSRWKNLAEIFPQEASGLRILEAGLKEKAPCLFRDFLQEIQR</sequence>
<accession>A0A1W1VIY5</accession>
<dbReference type="RefSeq" id="WP_084664272.1">
    <property type="nucleotide sequence ID" value="NZ_LT838272.1"/>
</dbReference>
<dbReference type="AlphaFoldDB" id="A0A1W1VIY5"/>
<keyword evidence="2" id="KW-1185">Reference proteome</keyword>
<proteinExistence type="predicted"/>
<dbReference type="InterPro" id="IPR014942">
    <property type="entry name" value="AbiEii"/>
</dbReference>
<dbReference type="GO" id="GO:0016740">
    <property type="term" value="F:transferase activity"/>
    <property type="evidence" value="ECO:0007669"/>
    <property type="project" value="UniProtKB-KW"/>
</dbReference>
<dbReference type="InterPro" id="IPR043519">
    <property type="entry name" value="NT_sf"/>
</dbReference>
<dbReference type="OrthoDB" id="9013441at2"/>
<dbReference type="Gene3D" id="3.30.460.40">
    <property type="match status" value="1"/>
</dbReference>
<reference evidence="1 2" key="1">
    <citation type="submission" date="2017-04" db="EMBL/GenBank/DDBJ databases">
        <authorList>
            <person name="Afonso C.L."/>
            <person name="Miller P.J."/>
            <person name="Scott M.A."/>
            <person name="Spackman E."/>
            <person name="Goraichik I."/>
            <person name="Dimitrov K.M."/>
            <person name="Suarez D.L."/>
            <person name="Swayne D.E."/>
        </authorList>
    </citation>
    <scope>NUCLEOTIDE SEQUENCE [LARGE SCALE GENOMIC DNA]</scope>
    <source>
        <strain evidence="1 2">ToBE</strain>
    </source>
</reference>
<organism evidence="1 2">
    <name type="scientific">Thermanaeromonas toyohensis ToBE</name>
    <dbReference type="NCBI Taxonomy" id="698762"/>
    <lineage>
        <taxon>Bacteria</taxon>
        <taxon>Bacillati</taxon>
        <taxon>Bacillota</taxon>
        <taxon>Clostridia</taxon>
        <taxon>Neomoorellales</taxon>
        <taxon>Neomoorellaceae</taxon>
        <taxon>Thermanaeromonas</taxon>
    </lineage>
</organism>
<evidence type="ECO:0000313" key="2">
    <source>
        <dbReference type="Proteomes" id="UP000192569"/>
    </source>
</evidence>
<dbReference type="Proteomes" id="UP000192569">
    <property type="component" value="Chromosome I"/>
</dbReference>
<dbReference type="EMBL" id="LT838272">
    <property type="protein sequence ID" value="SMB93190.1"/>
    <property type="molecule type" value="Genomic_DNA"/>
</dbReference>
<keyword evidence="1" id="KW-0808">Transferase</keyword>
<evidence type="ECO:0000313" key="1">
    <source>
        <dbReference type="EMBL" id="SMB93190.1"/>
    </source>
</evidence>
<name>A0A1W1VIY5_9FIRM</name>
<dbReference type="Pfam" id="PF08843">
    <property type="entry name" value="AbiEii"/>
    <property type="match status" value="1"/>
</dbReference>
<dbReference type="SUPFAM" id="SSF81301">
    <property type="entry name" value="Nucleotidyltransferase"/>
    <property type="match status" value="1"/>
</dbReference>